<evidence type="ECO:0000256" key="5">
    <source>
        <dbReference type="ARBA" id="ARBA00023136"/>
    </source>
</evidence>
<dbReference type="PANTHER" id="PTHR36115:SF6">
    <property type="entry name" value="PROLINE-RICH ANTIGEN HOMOLOG"/>
    <property type="match status" value="1"/>
</dbReference>
<dbReference type="PANTHER" id="PTHR36115">
    <property type="entry name" value="PROLINE-RICH ANTIGEN HOMOLOG-RELATED"/>
    <property type="match status" value="1"/>
</dbReference>
<feature type="transmembrane region" description="Helical" evidence="6">
    <location>
        <begin position="62"/>
        <end position="80"/>
    </location>
</feature>
<dbReference type="EMBL" id="CP036276">
    <property type="protein sequence ID" value="QDU43759.1"/>
    <property type="molecule type" value="Genomic_DNA"/>
</dbReference>
<keyword evidence="5 6" id="KW-0472">Membrane</keyword>
<organism evidence="8 9">
    <name type="scientific">Symmachiella dynata</name>
    <dbReference type="NCBI Taxonomy" id="2527995"/>
    <lineage>
        <taxon>Bacteria</taxon>
        <taxon>Pseudomonadati</taxon>
        <taxon>Planctomycetota</taxon>
        <taxon>Planctomycetia</taxon>
        <taxon>Planctomycetales</taxon>
        <taxon>Planctomycetaceae</taxon>
        <taxon>Symmachiella</taxon>
    </lineage>
</organism>
<comment type="subcellular location">
    <subcellularLocation>
        <location evidence="1">Cell membrane</location>
        <topology evidence="1">Multi-pass membrane protein</topology>
    </subcellularLocation>
</comment>
<reference evidence="8 9" key="1">
    <citation type="submission" date="2019-02" db="EMBL/GenBank/DDBJ databases">
        <title>Deep-cultivation of Planctomycetes and their phenomic and genomic characterization uncovers novel biology.</title>
        <authorList>
            <person name="Wiegand S."/>
            <person name="Jogler M."/>
            <person name="Boedeker C."/>
            <person name="Pinto D."/>
            <person name="Vollmers J."/>
            <person name="Rivas-Marin E."/>
            <person name="Kohn T."/>
            <person name="Peeters S.H."/>
            <person name="Heuer A."/>
            <person name="Rast P."/>
            <person name="Oberbeckmann S."/>
            <person name="Bunk B."/>
            <person name="Jeske O."/>
            <person name="Meyerdierks A."/>
            <person name="Storesund J.E."/>
            <person name="Kallscheuer N."/>
            <person name="Luecker S."/>
            <person name="Lage O.M."/>
            <person name="Pohl T."/>
            <person name="Merkel B.J."/>
            <person name="Hornburger P."/>
            <person name="Mueller R.-W."/>
            <person name="Bruemmer F."/>
            <person name="Labrenz M."/>
            <person name="Spormann A.M."/>
            <person name="Op den Camp H."/>
            <person name="Overmann J."/>
            <person name="Amann R."/>
            <person name="Jetten M.S.M."/>
            <person name="Mascher T."/>
            <person name="Medema M.H."/>
            <person name="Devos D.P."/>
            <person name="Kaster A.-K."/>
            <person name="Ovreas L."/>
            <person name="Rohde M."/>
            <person name="Galperin M.Y."/>
            <person name="Jogler C."/>
        </authorList>
    </citation>
    <scope>NUCLEOTIDE SEQUENCE [LARGE SCALE GENOMIC DNA]</scope>
    <source>
        <strain evidence="8 9">Mal52</strain>
    </source>
</reference>
<protein>
    <submittedName>
        <fullName evidence="8">RDD family protein</fullName>
    </submittedName>
</protein>
<gene>
    <name evidence="8" type="ORF">Mal52_22350</name>
</gene>
<evidence type="ECO:0000256" key="2">
    <source>
        <dbReference type="ARBA" id="ARBA00022475"/>
    </source>
</evidence>
<keyword evidence="2" id="KW-1003">Cell membrane</keyword>
<evidence type="ECO:0000259" key="7">
    <source>
        <dbReference type="Pfam" id="PF06271"/>
    </source>
</evidence>
<evidence type="ECO:0000313" key="8">
    <source>
        <dbReference type="EMBL" id="QDU43759.1"/>
    </source>
</evidence>
<sequence length="191" mass="21165">MSPRPRDTSLGSGVYFKSEDYIGLGKRLVILVVDLLVVAASIVSSLLMGVIASLFFGDVEPLYVLACLIWIWLYLTAIKASPTRTLGYRAVGAKIITLRGEQPSIFRMTLRSSLWILGPFNLLYDLLWTTVDDESQTLRDRFAGTYVVKAGAEPIGKGEIHIARYTVLGYNFAYEHVSHIRPKAQAAQLAP</sequence>
<proteinExistence type="predicted"/>
<evidence type="ECO:0000256" key="3">
    <source>
        <dbReference type="ARBA" id="ARBA00022692"/>
    </source>
</evidence>
<dbReference type="AlphaFoldDB" id="A0A517ZMQ5"/>
<dbReference type="GO" id="GO:0005886">
    <property type="term" value="C:plasma membrane"/>
    <property type="evidence" value="ECO:0007669"/>
    <property type="project" value="UniProtKB-SubCell"/>
</dbReference>
<dbReference type="RefSeq" id="WP_145376039.1">
    <property type="nucleotide sequence ID" value="NZ_CP036276.1"/>
</dbReference>
<dbReference type="KEGG" id="sdyn:Mal52_22350"/>
<accession>A0A517ZMQ5</accession>
<evidence type="ECO:0000313" key="9">
    <source>
        <dbReference type="Proteomes" id="UP000319383"/>
    </source>
</evidence>
<feature type="transmembrane region" description="Helical" evidence="6">
    <location>
        <begin position="28"/>
        <end position="56"/>
    </location>
</feature>
<dbReference type="Pfam" id="PF06271">
    <property type="entry name" value="RDD"/>
    <property type="match status" value="1"/>
</dbReference>
<keyword evidence="3 6" id="KW-0812">Transmembrane</keyword>
<keyword evidence="9" id="KW-1185">Reference proteome</keyword>
<dbReference type="InterPro" id="IPR010432">
    <property type="entry name" value="RDD"/>
</dbReference>
<evidence type="ECO:0000256" key="6">
    <source>
        <dbReference type="SAM" id="Phobius"/>
    </source>
</evidence>
<dbReference type="Proteomes" id="UP000319383">
    <property type="component" value="Chromosome"/>
</dbReference>
<evidence type="ECO:0000256" key="4">
    <source>
        <dbReference type="ARBA" id="ARBA00022989"/>
    </source>
</evidence>
<dbReference type="InterPro" id="IPR051791">
    <property type="entry name" value="Pra-immunoreactive"/>
</dbReference>
<feature type="domain" description="RDD" evidence="7">
    <location>
        <begin position="23"/>
        <end position="144"/>
    </location>
</feature>
<keyword evidence="4 6" id="KW-1133">Transmembrane helix</keyword>
<name>A0A517ZMQ5_9PLAN</name>
<evidence type="ECO:0000256" key="1">
    <source>
        <dbReference type="ARBA" id="ARBA00004651"/>
    </source>
</evidence>